<reference evidence="3" key="1">
    <citation type="submission" date="2021-05" db="EMBL/GenBank/DDBJ databases">
        <authorList>
            <person name="Alioto T."/>
            <person name="Alioto T."/>
            <person name="Gomez Garrido J."/>
        </authorList>
    </citation>
    <scope>NUCLEOTIDE SEQUENCE</scope>
</reference>
<name>A0A8D9BBR5_9HEMI</name>
<evidence type="ECO:0000256" key="1">
    <source>
        <dbReference type="SAM" id="MobiDB-lite"/>
    </source>
</evidence>
<organism evidence="3">
    <name type="scientific">Cacopsylla melanoneura</name>
    <dbReference type="NCBI Taxonomy" id="428564"/>
    <lineage>
        <taxon>Eukaryota</taxon>
        <taxon>Metazoa</taxon>
        <taxon>Ecdysozoa</taxon>
        <taxon>Arthropoda</taxon>
        <taxon>Hexapoda</taxon>
        <taxon>Insecta</taxon>
        <taxon>Pterygota</taxon>
        <taxon>Neoptera</taxon>
        <taxon>Paraneoptera</taxon>
        <taxon>Hemiptera</taxon>
        <taxon>Sternorrhyncha</taxon>
        <taxon>Psylloidea</taxon>
        <taxon>Psyllidae</taxon>
        <taxon>Psyllinae</taxon>
        <taxon>Cacopsylla</taxon>
    </lineage>
</organism>
<dbReference type="AlphaFoldDB" id="A0A8D9BBR5"/>
<feature type="chain" id="PRO_5033987896" evidence="2">
    <location>
        <begin position="21"/>
        <end position="183"/>
    </location>
</feature>
<sequence>MNNLAYLLVLISIVARLCHSGPIPDEDSRLLRRAPQEDEEEAPPRNNSAPSSGLLDIPDDDDDEEDDDEPTTRRPRPRTTTRAPRTTKPTPSGALDFPAPAASKKPGARIVFQPLGQVAFNALTRGFTSAFVPIVKNEQPVGIQYGSIPVDVPWGNDGPSGSDATAAATGVVSGFMKKTLWGR</sequence>
<feature type="signal peptide" evidence="2">
    <location>
        <begin position="1"/>
        <end position="20"/>
    </location>
</feature>
<accession>A0A8D9BBR5</accession>
<feature type="compositionally biased region" description="Acidic residues" evidence="1">
    <location>
        <begin position="57"/>
        <end position="69"/>
    </location>
</feature>
<feature type="compositionally biased region" description="Low complexity" evidence="1">
    <location>
        <begin position="80"/>
        <end position="91"/>
    </location>
</feature>
<dbReference type="EMBL" id="HBUF01617763">
    <property type="protein sequence ID" value="CAG6780287.1"/>
    <property type="molecule type" value="Transcribed_RNA"/>
</dbReference>
<feature type="compositionally biased region" description="Basic and acidic residues" evidence="1">
    <location>
        <begin position="26"/>
        <end position="36"/>
    </location>
</feature>
<keyword evidence="2" id="KW-0732">Signal</keyword>
<feature type="region of interest" description="Disordered" evidence="1">
    <location>
        <begin position="22"/>
        <end position="102"/>
    </location>
</feature>
<evidence type="ECO:0000256" key="2">
    <source>
        <dbReference type="SAM" id="SignalP"/>
    </source>
</evidence>
<proteinExistence type="predicted"/>
<evidence type="ECO:0000313" key="3">
    <source>
        <dbReference type="EMBL" id="CAG6780287.1"/>
    </source>
</evidence>
<protein>
    <submittedName>
        <fullName evidence="3">Uncharacterized protein</fullName>
    </submittedName>
</protein>